<dbReference type="SUPFAM" id="SSF53649">
    <property type="entry name" value="Alkaline phosphatase-like"/>
    <property type="match status" value="1"/>
</dbReference>
<protein>
    <submittedName>
        <fullName evidence="9">LTA synthase family protein</fullName>
    </submittedName>
</protein>
<dbReference type="InterPro" id="IPR050448">
    <property type="entry name" value="OpgB/LTA_synthase_biosynth"/>
</dbReference>
<organism evidence="9 10">
    <name type="scientific">Fusicatenibacter faecihominis</name>
    <dbReference type="NCBI Taxonomy" id="2881276"/>
    <lineage>
        <taxon>Bacteria</taxon>
        <taxon>Bacillati</taxon>
        <taxon>Bacillota</taxon>
        <taxon>Clostridia</taxon>
        <taxon>Lachnospirales</taxon>
        <taxon>Lachnospiraceae</taxon>
        <taxon>Fusicatenibacter</taxon>
    </lineage>
</organism>
<reference evidence="9 10" key="1">
    <citation type="submission" date="2021-10" db="EMBL/GenBank/DDBJ databases">
        <title>Anaerobic single-cell dispensing facilitates the cultivation of human gut bacteria.</title>
        <authorList>
            <person name="Afrizal A."/>
        </authorList>
    </citation>
    <scope>NUCLEOTIDE SEQUENCE [LARGE SCALE GENOMIC DNA]</scope>
    <source>
        <strain evidence="9 10">CLA-AA-H277</strain>
    </source>
</reference>
<keyword evidence="5 7" id="KW-1133">Transmembrane helix</keyword>
<keyword evidence="4 7" id="KW-0812">Transmembrane</keyword>
<name>A0AAE3J712_9FIRM</name>
<comment type="subcellular location">
    <subcellularLocation>
        <location evidence="1">Cell membrane</location>
        <topology evidence="1">Multi-pass membrane protein</topology>
    </subcellularLocation>
</comment>
<evidence type="ECO:0000256" key="1">
    <source>
        <dbReference type="ARBA" id="ARBA00004651"/>
    </source>
</evidence>
<proteinExistence type="predicted"/>
<comment type="caution">
    <text evidence="9">The sequence shown here is derived from an EMBL/GenBank/DDBJ whole genome shotgun (WGS) entry which is preliminary data.</text>
</comment>
<dbReference type="Gene3D" id="3.40.720.10">
    <property type="entry name" value="Alkaline Phosphatase, subunit A"/>
    <property type="match status" value="1"/>
</dbReference>
<dbReference type="Pfam" id="PF00884">
    <property type="entry name" value="Sulfatase"/>
    <property type="match status" value="1"/>
</dbReference>
<dbReference type="CDD" id="cd16015">
    <property type="entry name" value="LTA_synthase"/>
    <property type="match status" value="1"/>
</dbReference>
<dbReference type="AlphaFoldDB" id="A0AAE3J712"/>
<comment type="pathway">
    <text evidence="2">Cell wall biogenesis; lipoteichoic acid biosynthesis.</text>
</comment>
<evidence type="ECO:0000256" key="3">
    <source>
        <dbReference type="ARBA" id="ARBA00022475"/>
    </source>
</evidence>
<evidence type="ECO:0000256" key="7">
    <source>
        <dbReference type="SAM" id="Phobius"/>
    </source>
</evidence>
<dbReference type="EMBL" id="JAJEPR010000013">
    <property type="protein sequence ID" value="MCC2190005.1"/>
    <property type="molecule type" value="Genomic_DNA"/>
</dbReference>
<dbReference type="InterPro" id="IPR017850">
    <property type="entry name" value="Alkaline_phosphatase_core_sf"/>
</dbReference>
<keyword evidence="10" id="KW-1185">Reference proteome</keyword>
<keyword evidence="6 7" id="KW-0472">Membrane</keyword>
<dbReference type="Proteomes" id="UP001197875">
    <property type="component" value="Unassembled WGS sequence"/>
</dbReference>
<dbReference type="PANTHER" id="PTHR47371">
    <property type="entry name" value="LIPOTEICHOIC ACID SYNTHASE"/>
    <property type="match status" value="1"/>
</dbReference>
<evidence type="ECO:0000256" key="5">
    <source>
        <dbReference type="ARBA" id="ARBA00022989"/>
    </source>
</evidence>
<gene>
    <name evidence="9" type="ORF">LKD71_09345</name>
</gene>
<dbReference type="InterPro" id="IPR000917">
    <property type="entry name" value="Sulfatase_N"/>
</dbReference>
<sequence>MKKRKLKSTKKVAVFLLLMAVWMASSFVWLQSYFADLTMDKLIFQMRVPMTGTNSDIIWNYLLYAVPPCLVMGLLLWLLLRKPERIFKFRIFTLLRKGLLPLSILCVLVSAGYGIWRFDIPDYLYAQTHASKLYENHYVDPNTVELTFPEKKRNLIYIFLESFEQTFASAEYGGFQEENLIPNLTKLQREKGSTYFSEPGGYGMTEMANCSWTMASMVAQTSGIPLSIPLAHNDYDMYDTFLPGVTTLGQILEKEGYQQELLIGSEAAFAGTDHYFEQHGNYAIRDYDYAIENGWIPEDYYEWWGFEDEKLFAFAKEELNRLYETGEPFNLTMATMDTHCVEGYTCELCEDEYENPYYNVISCSDRQLSAFVDWIKEQPFAENTTVVLCGDHLTMDAAYSDSVDEDFHRTDFNVIINAAAEAENPHDRVFCALDLFPTTLVALGVEIPGNRLGLGANLFSDEPTLCESMGTEELADQIKQTNNYYNKHFLYGKNKA</sequence>
<evidence type="ECO:0000313" key="9">
    <source>
        <dbReference type="EMBL" id="MCC2190005.1"/>
    </source>
</evidence>
<feature type="transmembrane region" description="Helical" evidence="7">
    <location>
        <begin position="58"/>
        <end position="79"/>
    </location>
</feature>
<evidence type="ECO:0000259" key="8">
    <source>
        <dbReference type="Pfam" id="PF00884"/>
    </source>
</evidence>
<evidence type="ECO:0000256" key="4">
    <source>
        <dbReference type="ARBA" id="ARBA00022692"/>
    </source>
</evidence>
<feature type="transmembrane region" description="Helical" evidence="7">
    <location>
        <begin position="99"/>
        <end position="116"/>
    </location>
</feature>
<accession>A0AAE3J712</accession>
<feature type="domain" description="Sulfatase N-terminal" evidence="8">
    <location>
        <begin position="153"/>
        <end position="445"/>
    </location>
</feature>
<evidence type="ECO:0000313" key="10">
    <source>
        <dbReference type="Proteomes" id="UP001197875"/>
    </source>
</evidence>
<dbReference type="PANTHER" id="PTHR47371:SF3">
    <property type="entry name" value="PHOSPHOGLYCEROL TRANSFERASE I"/>
    <property type="match status" value="1"/>
</dbReference>
<dbReference type="RefSeq" id="WP_227615199.1">
    <property type="nucleotide sequence ID" value="NZ_JAJEPR010000013.1"/>
</dbReference>
<evidence type="ECO:0000256" key="6">
    <source>
        <dbReference type="ARBA" id="ARBA00023136"/>
    </source>
</evidence>
<dbReference type="GO" id="GO:0005886">
    <property type="term" value="C:plasma membrane"/>
    <property type="evidence" value="ECO:0007669"/>
    <property type="project" value="UniProtKB-SubCell"/>
</dbReference>
<evidence type="ECO:0000256" key="2">
    <source>
        <dbReference type="ARBA" id="ARBA00004936"/>
    </source>
</evidence>
<keyword evidence="3" id="KW-1003">Cell membrane</keyword>